<organism evidence="1 2">
    <name type="scientific">Puccinia graminis f. sp. tritici</name>
    <dbReference type="NCBI Taxonomy" id="56615"/>
    <lineage>
        <taxon>Eukaryota</taxon>
        <taxon>Fungi</taxon>
        <taxon>Dikarya</taxon>
        <taxon>Basidiomycota</taxon>
        <taxon>Pucciniomycotina</taxon>
        <taxon>Pucciniomycetes</taxon>
        <taxon>Pucciniales</taxon>
        <taxon>Pucciniaceae</taxon>
        <taxon>Puccinia</taxon>
    </lineage>
</organism>
<dbReference type="EMBL" id="VSWC01000001">
    <property type="protein sequence ID" value="KAA1119148.1"/>
    <property type="molecule type" value="Genomic_DNA"/>
</dbReference>
<dbReference type="Proteomes" id="UP000324748">
    <property type="component" value="Unassembled WGS sequence"/>
</dbReference>
<proteinExistence type="predicted"/>
<dbReference type="AlphaFoldDB" id="A0A5B0R0S4"/>
<protein>
    <submittedName>
        <fullName evidence="1">Uncharacterized protein</fullName>
    </submittedName>
</protein>
<sequence length="90" mass="10117">MLEKLEFWQNYCKAYGLVGPFRRGLFREKAGFPAAQSRSSADIRPTSQHTLQAKPLFYQLACRTILPGPFGCLRIYGAHADFSTTNCLAD</sequence>
<reference evidence="1 2" key="1">
    <citation type="submission" date="2019-05" db="EMBL/GenBank/DDBJ databases">
        <title>Emergence of the Ug99 lineage of the wheat stem rust pathogen through somatic hybridization.</title>
        <authorList>
            <person name="Li F."/>
            <person name="Upadhyaya N.M."/>
            <person name="Sperschneider J."/>
            <person name="Matny O."/>
            <person name="Nguyen-Phuc H."/>
            <person name="Mago R."/>
            <person name="Raley C."/>
            <person name="Miller M.E."/>
            <person name="Silverstein K.A.T."/>
            <person name="Henningsen E."/>
            <person name="Hirsch C.D."/>
            <person name="Visser B."/>
            <person name="Pretorius Z.A."/>
            <person name="Steffenson B.J."/>
            <person name="Schwessinger B."/>
            <person name="Dodds P.N."/>
            <person name="Figueroa M."/>
        </authorList>
    </citation>
    <scope>NUCLEOTIDE SEQUENCE [LARGE SCALE GENOMIC DNA]</scope>
    <source>
        <strain evidence="1">21-0</strain>
    </source>
</reference>
<evidence type="ECO:0000313" key="1">
    <source>
        <dbReference type="EMBL" id="KAA1119148.1"/>
    </source>
</evidence>
<keyword evidence="2" id="KW-1185">Reference proteome</keyword>
<gene>
    <name evidence="1" type="ORF">PGT21_016322</name>
</gene>
<name>A0A5B0R0S4_PUCGR</name>
<evidence type="ECO:0000313" key="2">
    <source>
        <dbReference type="Proteomes" id="UP000324748"/>
    </source>
</evidence>
<comment type="caution">
    <text evidence="1">The sequence shown here is derived from an EMBL/GenBank/DDBJ whole genome shotgun (WGS) entry which is preliminary data.</text>
</comment>
<accession>A0A5B0R0S4</accession>